<name>A0A1U7LR58_NEOID</name>
<comment type="caution">
    <text evidence="1">The sequence shown here is derived from an EMBL/GenBank/DDBJ whole genome shotgun (WGS) entry which is preliminary data.</text>
</comment>
<proteinExistence type="predicted"/>
<dbReference type="EMBL" id="LXFE01000487">
    <property type="protein sequence ID" value="OLL25156.1"/>
    <property type="molecule type" value="Genomic_DNA"/>
</dbReference>
<dbReference type="AlphaFoldDB" id="A0A1U7LR58"/>
<organism evidence="1 2">
    <name type="scientific">Neolecta irregularis (strain DAH-3)</name>
    <dbReference type="NCBI Taxonomy" id="1198029"/>
    <lineage>
        <taxon>Eukaryota</taxon>
        <taxon>Fungi</taxon>
        <taxon>Dikarya</taxon>
        <taxon>Ascomycota</taxon>
        <taxon>Taphrinomycotina</taxon>
        <taxon>Neolectales</taxon>
        <taxon>Neolectaceae</taxon>
        <taxon>Neolecta</taxon>
    </lineage>
</organism>
<evidence type="ECO:0000313" key="2">
    <source>
        <dbReference type="Proteomes" id="UP000186594"/>
    </source>
</evidence>
<sequence>MSRKSFQTIEACGLPDDGDLKVVINDGLLFNLQSDVLCSSSLVLKELLSRPALTVLRLEFNHGIRLVDSKDFVVASYIDAFPDFKLVYKSRPRPDFAITQLRERALIEILRLFYDLEVSLDENECDLIYAILQLTDLLECKPVIGRRLNSWLQTRVAQIRAYFEEPRRCLICLLIADYTQHTNLFEASVVHTSGNFSIARRHSTFAILRIDVRNLVAMKAGILLMRVQATISEILCLNLKNVEAREFPKGILETAKTFAVIRMGSCFRTADTYRNVVNLSKIDLDYQSILNSSVVSIETSHPKRVVQSALLHIQSSIRQHAESILGTGSRHPSTSYFVDGSRDESVRQVLMRGEMCLDKRQSMYWAG</sequence>
<protein>
    <recommendedName>
        <fullName evidence="3">BTB domain-containing protein</fullName>
    </recommendedName>
</protein>
<keyword evidence="2" id="KW-1185">Reference proteome</keyword>
<dbReference type="Proteomes" id="UP000186594">
    <property type="component" value="Unassembled WGS sequence"/>
</dbReference>
<evidence type="ECO:0008006" key="3">
    <source>
        <dbReference type="Google" id="ProtNLM"/>
    </source>
</evidence>
<reference evidence="1 2" key="1">
    <citation type="submission" date="2016-04" db="EMBL/GenBank/DDBJ databases">
        <title>Evolutionary innovation and constraint leading to complex multicellularity in the Ascomycota.</title>
        <authorList>
            <person name="Cisse O."/>
            <person name="Nguyen A."/>
            <person name="Hewitt D.A."/>
            <person name="Jedd G."/>
            <person name="Stajich J.E."/>
        </authorList>
    </citation>
    <scope>NUCLEOTIDE SEQUENCE [LARGE SCALE GENOMIC DNA]</scope>
    <source>
        <strain evidence="1 2">DAH-3</strain>
    </source>
</reference>
<accession>A0A1U7LR58</accession>
<evidence type="ECO:0000313" key="1">
    <source>
        <dbReference type="EMBL" id="OLL25156.1"/>
    </source>
</evidence>
<gene>
    <name evidence="1" type="ORF">NEOLI_002979</name>
</gene>